<dbReference type="GO" id="GO:0005769">
    <property type="term" value="C:early endosome"/>
    <property type="evidence" value="ECO:0007669"/>
    <property type="project" value="TreeGrafter"/>
</dbReference>
<keyword evidence="3" id="KW-1185">Reference proteome</keyword>
<evidence type="ECO:0000313" key="3">
    <source>
        <dbReference type="Proteomes" id="UP000095283"/>
    </source>
</evidence>
<evidence type="ECO:0000313" key="4">
    <source>
        <dbReference type="WBParaSite" id="Hba_10997"/>
    </source>
</evidence>
<organism evidence="3 4">
    <name type="scientific">Heterorhabditis bacteriophora</name>
    <name type="common">Entomopathogenic nematode worm</name>
    <dbReference type="NCBI Taxonomy" id="37862"/>
    <lineage>
        <taxon>Eukaryota</taxon>
        <taxon>Metazoa</taxon>
        <taxon>Ecdysozoa</taxon>
        <taxon>Nematoda</taxon>
        <taxon>Chromadorea</taxon>
        <taxon>Rhabditida</taxon>
        <taxon>Rhabditina</taxon>
        <taxon>Rhabditomorpha</taxon>
        <taxon>Strongyloidea</taxon>
        <taxon>Heterorhabditidae</taxon>
        <taxon>Heterorhabditis</taxon>
    </lineage>
</organism>
<feature type="transmembrane region" description="Helical" evidence="2">
    <location>
        <begin position="163"/>
        <end position="181"/>
    </location>
</feature>
<keyword evidence="2" id="KW-1133">Transmembrane helix</keyword>
<dbReference type="GO" id="GO:0016020">
    <property type="term" value="C:membrane"/>
    <property type="evidence" value="ECO:0007669"/>
    <property type="project" value="TreeGrafter"/>
</dbReference>
<dbReference type="InterPro" id="IPR040024">
    <property type="entry name" value="PPP1R21"/>
</dbReference>
<dbReference type="PANTHER" id="PTHR21448">
    <property type="entry name" value="SMOOTH MUSCLE MYOSIN HEAVY CHAIN-RELATED"/>
    <property type="match status" value="1"/>
</dbReference>
<reference evidence="4" key="1">
    <citation type="submission" date="2016-11" db="UniProtKB">
        <authorList>
            <consortium name="WormBaseParasite"/>
        </authorList>
    </citation>
    <scope>IDENTIFICATION</scope>
</reference>
<evidence type="ECO:0000256" key="2">
    <source>
        <dbReference type="SAM" id="Phobius"/>
    </source>
</evidence>
<keyword evidence="2" id="KW-0812">Transmembrane</keyword>
<feature type="compositionally biased region" description="Basic and acidic residues" evidence="1">
    <location>
        <begin position="380"/>
        <end position="404"/>
    </location>
</feature>
<keyword evidence="2" id="KW-0472">Membrane</keyword>
<evidence type="ECO:0000256" key="1">
    <source>
        <dbReference type="SAM" id="MobiDB-lite"/>
    </source>
</evidence>
<dbReference type="Proteomes" id="UP000095283">
    <property type="component" value="Unplaced"/>
</dbReference>
<protein>
    <submittedName>
        <fullName evidence="4">TACC_C domain-containing protein</fullName>
    </submittedName>
</protein>
<name>A0A1I7X0P0_HETBA</name>
<feature type="transmembrane region" description="Helical" evidence="2">
    <location>
        <begin position="70"/>
        <end position="90"/>
    </location>
</feature>
<accession>A0A1I7X0P0</accession>
<dbReference type="AlphaFoldDB" id="A0A1I7X0P0"/>
<sequence>MVAQQNSGSVKMEVTTPKLEPSRKSFIAVSSHKTANSSTIPISYKCATCGEGPSFGAKFLKLESTRLKSFVFFFPYLFFILLKIFTRRFYQLIIDIFLKKDSMRKTKDNKDLVDQLDYANNRILVLEEELSNKLYQNEQLNCRVCIYFILLFILLFFRKKKSVFYNNFLPYCIFLRVYFLLNSYHTRHLLHQFMKHICKRPSQLVIFYRMYPYDATMEQLPVHVKNLSSEFNRCSMLFDNPLFIIDECLQKGIIQLIILLSVSWCDIHLEEKNHEWSAALKRLFSAIDSICCSMEIKPLCTITVCKNLDNLALAFRELDSSFHIRWIIESRFPTATKRFSCIGNALTDCLARLVVDSAKLTARVNAIKGPEQKNGLNSKNADKSHGYHLFDDNNESEDSREPNNHKSYLPDGIIHFVDKETSTVEMDGEENQNKLNSEDKLGQISLEKTSAIVKDEQINYLKSRVVFLESEREKHLVDLSLLRRKLANLGGKELDGIDDVEFVKKFNDERLRSMMDAVEVAECASRYYKKECEILLRKYYVSIEEKRTLKEADELSSVRRSYDSQLARLTEHVADLNGKLIEIEKEKERTPVQTPRGLKSLFLK</sequence>
<dbReference type="PANTHER" id="PTHR21448:SF0">
    <property type="entry name" value="PROTEIN PHOSPHATASE 1 REGULATORY SUBUNIT 21"/>
    <property type="match status" value="1"/>
</dbReference>
<proteinExistence type="predicted"/>
<feature type="region of interest" description="Disordered" evidence="1">
    <location>
        <begin position="371"/>
        <end position="409"/>
    </location>
</feature>
<feature type="transmembrane region" description="Helical" evidence="2">
    <location>
        <begin position="140"/>
        <end position="157"/>
    </location>
</feature>
<dbReference type="WBParaSite" id="Hba_10997">
    <property type="protein sequence ID" value="Hba_10997"/>
    <property type="gene ID" value="Hba_10997"/>
</dbReference>